<dbReference type="GO" id="GO:0004252">
    <property type="term" value="F:serine-type endopeptidase activity"/>
    <property type="evidence" value="ECO:0007669"/>
    <property type="project" value="InterPro"/>
</dbReference>
<dbReference type="EMBL" id="JANIBC010000001">
    <property type="protein sequence ID" value="MCQ8184376.1"/>
    <property type="molecule type" value="Genomic_DNA"/>
</dbReference>
<evidence type="ECO:0000256" key="6">
    <source>
        <dbReference type="ARBA" id="ARBA00022825"/>
    </source>
</evidence>
<feature type="binding site" evidence="8">
    <location>
        <position position="103"/>
    </location>
    <ligand>
        <name>substrate</name>
    </ligand>
</feature>
<dbReference type="Pfam" id="PF13180">
    <property type="entry name" value="PDZ_2"/>
    <property type="match status" value="1"/>
</dbReference>
<evidence type="ECO:0000313" key="12">
    <source>
        <dbReference type="Proteomes" id="UP001142610"/>
    </source>
</evidence>
<feature type="domain" description="PDZ" evidence="10">
    <location>
        <begin position="265"/>
        <end position="344"/>
    </location>
</feature>
<feature type="signal peptide" evidence="9">
    <location>
        <begin position="1"/>
        <end position="18"/>
    </location>
</feature>
<evidence type="ECO:0000256" key="1">
    <source>
        <dbReference type="ARBA" id="ARBA00010541"/>
    </source>
</evidence>
<sequence length="461" mass="49750">MRSILLLLPLLLVCQAGAQPRQDTMQPRNGTELRATYAPVVEETAPAVVNVFTSRRVQARSSVFDDPMFSRFFGQMAPRQQPQSSLGSGVILSEDGLVVTNNHVIEGMDQIRVVLTDRREFDAELLLADPQTDLAVLKIDTPDPLPTLRFADSDAAEVGDIVLAIGNPFGVGQTVTSGIVSALSRTNVSMSDFQFFIQTDAAINPGNSGGALVDVDGRLLGINTAIFSRSGGSNGIGFAIPGSVVQRVLASAQGGESIVRRPWIGVVGSDIDGRIAAALGLDRPQGALINQIYPGGPAASAGLREGDVVLRIGGREVRDAEALRYRPATREEGEQVQVDYLREGRERRARVRLELPPETPARDETQLPDNTLFQGITVANLSPALNEELGRNPFDTGVVVTSADPRRVARRTPLRPGVKVLEVGGREITSVEGLEEALRQRDIRTLTVRTPRGRVSTYRVR</sequence>
<dbReference type="Gene3D" id="2.30.42.10">
    <property type="match status" value="2"/>
</dbReference>
<dbReference type="InterPro" id="IPR036034">
    <property type="entry name" value="PDZ_sf"/>
</dbReference>
<keyword evidence="12" id="KW-1185">Reference proteome</keyword>
<keyword evidence="6" id="KW-0720">Serine protease</keyword>
<evidence type="ECO:0000256" key="5">
    <source>
        <dbReference type="ARBA" id="ARBA00022801"/>
    </source>
</evidence>
<dbReference type="SMART" id="SM00228">
    <property type="entry name" value="PDZ"/>
    <property type="match status" value="2"/>
</dbReference>
<feature type="binding site" evidence="8">
    <location>
        <position position="133"/>
    </location>
    <ligand>
        <name>substrate</name>
    </ligand>
</feature>
<evidence type="ECO:0000259" key="10">
    <source>
        <dbReference type="PROSITE" id="PS50106"/>
    </source>
</evidence>
<dbReference type="Proteomes" id="UP001142610">
    <property type="component" value="Unassembled WGS sequence"/>
</dbReference>
<gene>
    <name evidence="11" type="ORF">NOG11_03160</name>
</gene>
<dbReference type="RefSeq" id="WP_256618178.1">
    <property type="nucleotide sequence ID" value="NZ_JANIBC010000001.1"/>
</dbReference>
<protein>
    <submittedName>
        <fullName evidence="11">Do family serine endopeptidase</fullName>
        <ecNumber evidence="11">3.4.21.107</ecNumber>
    </submittedName>
</protein>
<evidence type="ECO:0000256" key="9">
    <source>
        <dbReference type="SAM" id="SignalP"/>
    </source>
</evidence>
<dbReference type="Gene3D" id="2.40.10.120">
    <property type="match status" value="1"/>
</dbReference>
<feature type="active site" description="Charge relay system" evidence="7">
    <location>
        <position position="103"/>
    </location>
</feature>
<dbReference type="InterPro" id="IPR009003">
    <property type="entry name" value="Peptidase_S1_PA"/>
</dbReference>
<dbReference type="EC" id="3.4.21.107" evidence="11"/>
<evidence type="ECO:0000256" key="2">
    <source>
        <dbReference type="ARBA" id="ARBA00022670"/>
    </source>
</evidence>
<evidence type="ECO:0000256" key="4">
    <source>
        <dbReference type="ARBA" id="ARBA00022737"/>
    </source>
</evidence>
<dbReference type="InterPro" id="IPR001940">
    <property type="entry name" value="Peptidase_S1C"/>
</dbReference>
<keyword evidence="4" id="KW-0677">Repeat</keyword>
<dbReference type="PROSITE" id="PS50106">
    <property type="entry name" value="PDZ"/>
    <property type="match status" value="1"/>
</dbReference>
<dbReference type="InterPro" id="IPR001478">
    <property type="entry name" value="PDZ"/>
</dbReference>
<feature type="active site" description="Charge relay system" evidence="7">
    <location>
        <position position="133"/>
    </location>
</feature>
<feature type="chain" id="PRO_5040790990" evidence="9">
    <location>
        <begin position="19"/>
        <end position="461"/>
    </location>
</feature>
<feature type="binding site" evidence="8">
    <location>
        <begin position="206"/>
        <end position="208"/>
    </location>
    <ligand>
        <name>substrate</name>
    </ligand>
</feature>
<name>A0A9X2L7I9_9PROT</name>
<dbReference type="InterPro" id="IPR011782">
    <property type="entry name" value="Pept_S1C_Do"/>
</dbReference>
<reference evidence="11" key="1">
    <citation type="submission" date="2022-07" db="EMBL/GenBank/DDBJ databases">
        <title>Parvularcula maris sp. nov., an algicidal bacterium isolated from seawater.</title>
        <authorList>
            <person name="Li F."/>
        </authorList>
    </citation>
    <scope>NUCLEOTIDE SEQUENCE</scope>
    <source>
        <strain evidence="11">BGMRC 0090</strain>
    </source>
</reference>
<dbReference type="PANTHER" id="PTHR22939">
    <property type="entry name" value="SERINE PROTEASE FAMILY S1C HTRA-RELATED"/>
    <property type="match status" value="1"/>
</dbReference>
<dbReference type="SUPFAM" id="SSF50494">
    <property type="entry name" value="Trypsin-like serine proteases"/>
    <property type="match status" value="1"/>
</dbReference>
<evidence type="ECO:0000256" key="7">
    <source>
        <dbReference type="PIRSR" id="PIRSR611782-1"/>
    </source>
</evidence>
<keyword evidence="3 9" id="KW-0732">Signal</keyword>
<feature type="active site" description="Charge relay system" evidence="7">
    <location>
        <position position="208"/>
    </location>
</feature>
<comment type="similarity">
    <text evidence="1">Belongs to the peptidase S1C family.</text>
</comment>
<evidence type="ECO:0000256" key="8">
    <source>
        <dbReference type="PIRSR" id="PIRSR611782-2"/>
    </source>
</evidence>
<dbReference type="SUPFAM" id="SSF50156">
    <property type="entry name" value="PDZ domain-like"/>
    <property type="match status" value="2"/>
</dbReference>
<keyword evidence="2" id="KW-0645">Protease</keyword>
<organism evidence="11 12">
    <name type="scientific">Parvularcula maris</name>
    <dbReference type="NCBI Taxonomy" id="2965077"/>
    <lineage>
        <taxon>Bacteria</taxon>
        <taxon>Pseudomonadati</taxon>
        <taxon>Pseudomonadota</taxon>
        <taxon>Alphaproteobacteria</taxon>
        <taxon>Parvularculales</taxon>
        <taxon>Parvularculaceae</taxon>
        <taxon>Parvularcula</taxon>
    </lineage>
</organism>
<evidence type="ECO:0000313" key="11">
    <source>
        <dbReference type="EMBL" id="MCQ8184376.1"/>
    </source>
</evidence>
<dbReference type="Pfam" id="PF13365">
    <property type="entry name" value="Trypsin_2"/>
    <property type="match status" value="1"/>
</dbReference>
<dbReference type="PANTHER" id="PTHR22939:SF129">
    <property type="entry name" value="SERINE PROTEASE HTRA2, MITOCHONDRIAL"/>
    <property type="match status" value="1"/>
</dbReference>
<dbReference type="AlphaFoldDB" id="A0A9X2L7I9"/>
<dbReference type="GO" id="GO:0006508">
    <property type="term" value="P:proteolysis"/>
    <property type="evidence" value="ECO:0007669"/>
    <property type="project" value="UniProtKB-KW"/>
</dbReference>
<dbReference type="NCBIfam" id="TIGR02037">
    <property type="entry name" value="degP_htrA_DO"/>
    <property type="match status" value="1"/>
</dbReference>
<dbReference type="PRINTS" id="PR00834">
    <property type="entry name" value="PROTEASES2C"/>
</dbReference>
<keyword evidence="5 11" id="KW-0378">Hydrolase</keyword>
<proteinExistence type="inferred from homology"/>
<accession>A0A9X2L7I9</accession>
<comment type="caution">
    <text evidence="11">The sequence shown here is derived from an EMBL/GenBank/DDBJ whole genome shotgun (WGS) entry which is preliminary data.</text>
</comment>
<evidence type="ECO:0000256" key="3">
    <source>
        <dbReference type="ARBA" id="ARBA00022729"/>
    </source>
</evidence>